<reference evidence="2" key="1">
    <citation type="submission" date="2010-08" db="EMBL/GenBank/DDBJ databases">
        <authorList>
            <person name="Weinstock G."/>
            <person name="Sodergren E."/>
            <person name="Clifton S."/>
            <person name="Fulton L."/>
            <person name="Fulton B."/>
            <person name="Courtney L."/>
            <person name="Fronick C."/>
            <person name="Harrison M."/>
            <person name="Strong C."/>
            <person name="Farmer C."/>
            <person name="Delahaunty K."/>
            <person name="Markovic C."/>
            <person name="Hall O."/>
            <person name="Minx P."/>
            <person name="Tomlinson C."/>
            <person name="Mitreva M."/>
            <person name="Hou S."/>
            <person name="Chen J."/>
            <person name="Wollam A."/>
            <person name="Pepin K.H."/>
            <person name="Johnson M."/>
            <person name="Bhonagiri V."/>
            <person name="Zhang X."/>
            <person name="Suruliraj S."/>
            <person name="Warren W."/>
            <person name="Chinwalla A."/>
            <person name="Mardis E.R."/>
            <person name="Wilson R.K."/>
        </authorList>
    </citation>
    <scope>NUCLEOTIDE SEQUENCE [LARGE SCALE GENOMIC DNA]</scope>
    <source>
        <strain evidence="2">HL044PA1</strain>
    </source>
</reference>
<sequence length="81" mass="8856">MSGSTRAFGKTDSPPSSLMPPQGLRSSWRTFQTSVWFGQTAVSGRSCRKVDLYWTAVPSTGNVSQNINDVQSVSDVSHYAR</sequence>
<name>A0ABN0C2M8_9ACTN</name>
<dbReference type="EMBL" id="ADZU01000040">
    <property type="protein sequence ID" value="EFS91441.1"/>
    <property type="molecule type" value="Genomic_DNA"/>
</dbReference>
<protein>
    <submittedName>
        <fullName evidence="2">Uncharacterized protein</fullName>
    </submittedName>
</protein>
<evidence type="ECO:0000313" key="2">
    <source>
        <dbReference type="EMBL" id="EFS91441.1"/>
    </source>
</evidence>
<dbReference type="Proteomes" id="UP000003179">
    <property type="component" value="Unassembled WGS sequence"/>
</dbReference>
<keyword evidence="3" id="KW-1185">Reference proteome</keyword>
<accession>A0ABN0C2M8</accession>
<feature type="region of interest" description="Disordered" evidence="1">
    <location>
        <begin position="1"/>
        <end position="24"/>
    </location>
</feature>
<evidence type="ECO:0000256" key="1">
    <source>
        <dbReference type="SAM" id="MobiDB-lite"/>
    </source>
</evidence>
<evidence type="ECO:0000313" key="3">
    <source>
        <dbReference type="Proteomes" id="UP000003179"/>
    </source>
</evidence>
<organism evidence="2 3">
    <name type="scientific">Cutibacterium modestum HL044PA1</name>
    <dbReference type="NCBI Taxonomy" id="765109"/>
    <lineage>
        <taxon>Bacteria</taxon>
        <taxon>Bacillati</taxon>
        <taxon>Actinomycetota</taxon>
        <taxon>Actinomycetes</taxon>
        <taxon>Propionibacteriales</taxon>
        <taxon>Propionibacteriaceae</taxon>
        <taxon>Cutibacterium</taxon>
        <taxon>Cutibacterium modestum</taxon>
    </lineage>
</organism>
<proteinExistence type="predicted"/>
<comment type="caution">
    <text evidence="2">The sequence shown here is derived from an EMBL/GenBank/DDBJ whole genome shotgun (WGS) entry which is preliminary data.</text>
</comment>
<gene>
    <name evidence="2" type="ORF">HMPREF9607_02346</name>
</gene>